<dbReference type="Gramene" id="PHT61269">
    <property type="protein sequence ID" value="PHT61269"/>
    <property type="gene ID" value="T459_34883"/>
</dbReference>
<feature type="domain" description="Protein kinase" evidence="2">
    <location>
        <begin position="3"/>
        <end position="92"/>
    </location>
</feature>
<comment type="caution">
    <text evidence="3">The sequence shown here is derived from an EMBL/GenBank/DDBJ whole genome shotgun (WGS) entry which is preliminary data.</text>
</comment>
<dbReference type="OMA" id="GVELCMI"/>
<dbReference type="InterPro" id="IPR011009">
    <property type="entry name" value="Kinase-like_dom_sf"/>
</dbReference>
<evidence type="ECO:0000259" key="2">
    <source>
        <dbReference type="PROSITE" id="PS50011"/>
    </source>
</evidence>
<evidence type="ECO:0000313" key="3">
    <source>
        <dbReference type="EMBL" id="PHT61269.1"/>
    </source>
</evidence>
<evidence type="ECO:0000256" key="1">
    <source>
        <dbReference type="SAM" id="SignalP"/>
    </source>
</evidence>
<proteinExistence type="predicted"/>
<dbReference type="PANTHER" id="PTHR48011">
    <property type="entry name" value="CCR4-NOT TRANSCRIPTIONAL COMPLEX SUBUNIT CAF120-RELATED"/>
    <property type="match status" value="1"/>
</dbReference>
<name>A0A2G2XV02_CAPAN</name>
<reference evidence="3 4" key="1">
    <citation type="journal article" date="2014" name="Nat. Genet.">
        <title>Genome sequence of the hot pepper provides insights into the evolution of pungency in Capsicum species.</title>
        <authorList>
            <person name="Kim S."/>
            <person name="Park M."/>
            <person name="Yeom S.I."/>
            <person name="Kim Y.M."/>
            <person name="Lee J.M."/>
            <person name="Lee H.A."/>
            <person name="Seo E."/>
            <person name="Choi J."/>
            <person name="Cheong K."/>
            <person name="Kim K.T."/>
            <person name="Jung K."/>
            <person name="Lee G.W."/>
            <person name="Oh S.K."/>
            <person name="Bae C."/>
            <person name="Kim S.B."/>
            <person name="Lee H.Y."/>
            <person name="Kim S.Y."/>
            <person name="Kim M.S."/>
            <person name="Kang B.C."/>
            <person name="Jo Y.D."/>
            <person name="Yang H.B."/>
            <person name="Jeong H.J."/>
            <person name="Kang W.H."/>
            <person name="Kwon J.K."/>
            <person name="Shin C."/>
            <person name="Lim J.Y."/>
            <person name="Park J.H."/>
            <person name="Huh J.H."/>
            <person name="Kim J.S."/>
            <person name="Kim B.D."/>
            <person name="Cohen O."/>
            <person name="Paran I."/>
            <person name="Suh M.C."/>
            <person name="Lee S.B."/>
            <person name="Kim Y.K."/>
            <person name="Shin Y."/>
            <person name="Noh S.J."/>
            <person name="Park J."/>
            <person name="Seo Y.S."/>
            <person name="Kwon S.Y."/>
            <person name="Kim H.A."/>
            <person name="Park J.M."/>
            <person name="Kim H.J."/>
            <person name="Choi S.B."/>
            <person name="Bosland P.W."/>
            <person name="Reeves G."/>
            <person name="Jo S.H."/>
            <person name="Lee B.W."/>
            <person name="Cho H.T."/>
            <person name="Choi H.S."/>
            <person name="Lee M.S."/>
            <person name="Yu Y."/>
            <person name="Do Choi Y."/>
            <person name="Park B.S."/>
            <person name="van Deynze A."/>
            <person name="Ashrafi H."/>
            <person name="Hill T."/>
            <person name="Kim W.T."/>
            <person name="Pai H.S."/>
            <person name="Ahn H.K."/>
            <person name="Yeam I."/>
            <person name="Giovannoni J.J."/>
            <person name="Rose J.K."/>
            <person name="Sorensen I."/>
            <person name="Lee S.J."/>
            <person name="Kim R.W."/>
            <person name="Choi I.Y."/>
            <person name="Choi B.S."/>
            <person name="Lim J.S."/>
            <person name="Lee Y.H."/>
            <person name="Choi D."/>
        </authorList>
    </citation>
    <scope>NUCLEOTIDE SEQUENCE [LARGE SCALE GENOMIC DNA]</scope>
    <source>
        <strain evidence="4">cv. CM334</strain>
    </source>
</reference>
<dbReference type="GO" id="GO:0005524">
    <property type="term" value="F:ATP binding"/>
    <property type="evidence" value="ECO:0007669"/>
    <property type="project" value="InterPro"/>
</dbReference>
<dbReference type="PANTHER" id="PTHR48011:SF86">
    <property type="entry name" value="MITOGEN-ACTIVATED PROTEIN KINASE 4-LIKE"/>
    <property type="match status" value="1"/>
</dbReference>
<organism evidence="3 4">
    <name type="scientific">Capsicum annuum</name>
    <name type="common">Capsicum pepper</name>
    <dbReference type="NCBI Taxonomy" id="4072"/>
    <lineage>
        <taxon>Eukaryota</taxon>
        <taxon>Viridiplantae</taxon>
        <taxon>Streptophyta</taxon>
        <taxon>Embryophyta</taxon>
        <taxon>Tracheophyta</taxon>
        <taxon>Spermatophyta</taxon>
        <taxon>Magnoliopsida</taxon>
        <taxon>eudicotyledons</taxon>
        <taxon>Gunneridae</taxon>
        <taxon>Pentapetalae</taxon>
        <taxon>asterids</taxon>
        <taxon>lamiids</taxon>
        <taxon>Solanales</taxon>
        <taxon>Solanaceae</taxon>
        <taxon>Solanoideae</taxon>
        <taxon>Capsiceae</taxon>
        <taxon>Capsicum</taxon>
    </lineage>
</organism>
<feature type="signal peptide" evidence="1">
    <location>
        <begin position="1"/>
        <end position="20"/>
    </location>
</feature>
<dbReference type="Proteomes" id="UP000222542">
    <property type="component" value="Unassembled WGS sequence"/>
</dbReference>
<dbReference type="EMBL" id="AYRZ02000192">
    <property type="protein sequence ID" value="PHT61269.1"/>
    <property type="molecule type" value="Genomic_DNA"/>
</dbReference>
<keyword evidence="1" id="KW-0732">Signal</keyword>
<sequence>MNWKKLKVLGAVAYGLVSLATPMNCSSTVHTAVKSAELDHSSSLQEEAQILNALKGSEYVIECFGEDVSVENGKQTFNLMLEYAEGVELCMI</sequence>
<dbReference type="InterPro" id="IPR052751">
    <property type="entry name" value="Plant_MAPKKK"/>
</dbReference>
<dbReference type="PROSITE" id="PS50011">
    <property type="entry name" value="PROTEIN_KINASE_DOM"/>
    <property type="match status" value="1"/>
</dbReference>
<accession>A0A2G2XV02</accession>
<dbReference type="SUPFAM" id="SSF56112">
    <property type="entry name" value="Protein kinase-like (PK-like)"/>
    <property type="match status" value="1"/>
</dbReference>
<dbReference type="AlphaFoldDB" id="A0A2G2XV02"/>
<protein>
    <recommendedName>
        <fullName evidence="2">Protein kinase domain-containing protein</fullName>
    </recommendedName>
</protein>
<dbReference type="SMR" id="A0A2G2XV02"/>
<dbReference type="GO" id="GO:0004672">
    <property type="term" value="F:protein kinase activity"/>
    <property type="evidence" value="ECO:0007669"/>
    <property type="project" value="InterPro"/>
</dbReference>
<gene>
    <name evidence="3" type="ORF">T459_34883</name>
</gene>
<reference evidence="3 4" key="2">
    <citation type="journal article" date="2017" name="Genome Biol.">
        <title>New reference genome sequences of hot pepper reveal the massive evolution of plant disease-resistance genes by retroduplication.</title>
        <authorList>
            <person name="Kim S."/>
            <person name="Park J."/>
            <person name="Yeom S.I."/>
            <person name="Kim Y.M."/>
            <person name="Seo E."/>
            <person name="Kim K.T."/>
            <person name="Kim M.S."/>
            <person name="Lee J.M."/>
            <person name="Cheong K."/>
            <person name="Shin H.S."/>
            <person name="Kim S.B."/>
            <person name="Han K."/>
            <person name="Lee J."/>
            <person name="Park M."/>
            <person name="Lee H.A."/>
            <person name="Lee H.Y."/>
            <person name="Lee Y."/>
            <person name="Oh S."/>
            <person name="Lee J.H."/>
            <person name="Choi E."/>
            <person name="Choi E."/>
            <person name="Lee S.E."/>
            <person name="Jeon J."/>
            <person name="Kim H."/>
            <person name="Choi G."/>
            <person name="Song H."/>
            <person name="Lee J."/>
            <person name="Lee S.C."/>
            <person name="Kwon J.K."/>
            <person name="Lee H.Y."/>
            <person name="Koo N."/>
            <person name="Hong Y."/>
            <person name="Kim R.W."/>
            <person name="Kang W.H."/>
            <person name="Huh J.H."/>
            <person name="Kang B.C."/>
            <person name="Yang T.J."/>
            <person name="Lee Y.H."/>
            <person name="Bennetzen J.L."/>
            <person name="Choi D."/>
        </authorList>
    </citation>
    <scope>NUCLEOTIDE SEQUENCE [LARGE SCALE GENOMIC DNA]</scope>
    <source>
        <strain evidence="4">cv. CM334</strain>
    </source>
</reference>
<evidence type="ECO:0000313" key="4">
    <source>
        <dbReference type="Proteomes" id="UP000222542"/>
    </source>
</evidence>
<feature type="chain" id="PRO_5013713538" description="Protein kinase domain-containing protein" evidence="1">
    <location>
        <begin position="21"/>
        <end position="92"/>
    </location>
</feature>
<dbReference type="InterPro" id="IPR000719">
    <property type="entry name" value="Prot_kinase_dom"/>
</dbReference>
<dbReference type="STRING" id="4072.A0A2G2XV02"/>
<keyword evidence="4" id="KW-1185">Reference proteome</keyword>
<dbReference type="Gene3D" id="3.30.200.20">
    <property type="entry name" value="Phosphorylase Kinase, domain 1"/>
    <property type="match status" value="1"/>
</dbReference>